<keyword evidence="9 13" id="KW-0227">DNA damage</keyword>
<dbReference type="InterPro" id="IPR029460">
    <property type="entry name" value="DNAPol_HHH"/>
</dbReference>
<dbReference type="RefSeq" id="WP_106691012.1">
    <property type="nucleotide sequence ID" value="NZ_PXNQ02000004.1"/>
</dbReference>
<dbReference type="Pfam" id="PF14579">
    <property type="entry name" value="HHH_6"/>
    <property type="match status" value="1"/>
</dbReference>
<evidence type="ECO:0000256" key="1">
    <source>
        <dbReference type="ARBA" id="ARBA00004496"/>
    </source>
</evidence>
<comment type="subcellular location">
    <subcellularLocation>
        <location evidence="1 13">Cytoplasm</location>
    </subcellularLocation>
</comment>
<evidence type="ECO:0000256" key="5">
    <source>
        <dbReference type="ARBA" id="ARBA00022490"/>
    </source>
</evidence>
<dbReference type="InterPro" id="IPR003141">
    <property type="entry name" value="Pol/His_phosphatase_N"/>
</dbReference>
<accession>A0A3R7NCN9</accession>
<dbReference type="OrthoDB" id="9803237at2"/>
<evidence type="ECO:0000256" key="9">
    <source>
        <dbReference type="ARBA" id="ARBA00022763"/>
    </source>
</evidence>
<dbReference type="NCBIfam" id="TIGR00594">
    <property type="entry name" value="polc"/>
    <property type="match status" value="1"/>
</dbReference>
<sequence length="1076" mass="119963">MTSPPPFAELAVTSNFSFLRGGSHPEELVATAARLGHAAIGIADRNSLAGAVRAHVEAKARGIRLVVGVRLVLMEGFETLCFPTDRAAYGRLTKLLTTGNRRAPKGECHLFLDDLPALETGHRFIAMPPYDFGADFEAHLIRLAALFPGAVHLALTPYRRANDRARQQRLAALADTSGTPLIASNDVLYHAPARRPLQDLLTCIREHCTIDEAGFRLERNAERHLKEPMEMARLLDGHEAAVARSVELAEACRFSLDELAQDYPAESAGQSATPQEELERLTWLGARKRFPKGPSDERRDQIANELRLIGELNYAAYFLTVHDIVHFARTQEPPILCQGRGSAANSIVCYCLGITSVDPDEIDLLFERFISAERGEPPDIDVDFEHERREEVMQYIYGKYTRRRAGLAATVITYRSRSAMRETGKAMGLSPDVVAAMTGHVWGRSSDTPETGRIREAGLDPTDPRLRQTLILARQLIGFPRHLSQHVGGFVLTDSPLDEIVPIANAAMKDRTMVEWDKNDLDALDILKVDVLSLGMLTCLRKAFDLLRDHYGEDRTLATVPRDDDPTYEMIQRADTIGVFQIESRAQMSMLPRLRPKNFYDLVIEIAIVRPGPIQGNMVHPYLRRRNKLEAIEYPKPELKAVLSKTCGVPLFQEQAMKMAIVAAGFPPAKADRLRRAMASFRHTGTIDRFREDFINGMIANGYELDFAERCFEQIKGFSDYGFPESHSASFALLAYASSWLKCRYPDVFACALLNSQPMGFYSASSIIRDFRDHGGEVRPADINHGEWDHSLEPAEKPGNIRFALRLGLRQIEGMRADTAKAIAQARGTGFTSLRDLYFRAGIDMFSLRRLAEADAFRSVGLDRRAALWEVRGLSGHQGVRAAAEDLPLFAAAQAPGGVSFQAEQSVALPRLSPGEHVIEDYSTLKLSLKAHPVSFLRQRLVRQRVHPTGALADIPNGQPVRIAGLVLVRQRPGTAKGTIFMTLEDETGIANVVIWENVFKKFRRIVFGARMTGVEGVLQKEQEVIHVIAHRLIDLTPELMEAMADPGTGSQPMPAQNLWRHPRNMRVLPKGRNFH</sequence>
<keyword evidence="10 13" id="KW-0239">DNA-directed DNA polymerase</keyword>
<evidence type="ECO:0000256" key="2">
    <source>
        <dbReference type="ARBA" id="ARBA00007391"/>
    </source>
</evidence>
<dbReference type="GO" id="GO:0003887">
    <property type="term" value="F:DNA-directed DNA polymerase activity"/>
    <property type="evidence" value="ECO:0007669"/>
    <property type="project" value="UniProtKB-UniRule"/>
</dbReference>
<protein>
    <recommendedName>
        <fullName evidence="4 13">Error-prone DNA polymerase</fullName>
        <ecNumber evidence="3 13">2.7.7.7</ecNumber>
    </recommendedName>
</protein>
<evidence type="ECO:0000259" key="14">
    <source>
        <dbReference type="SMART" id="SM00481"/>
    </source>
</evidence>
<dbReference type="InterPro" id="IPR016195">
    <property type="entry name" value="Pol/histidinol_Pase-like"/>
</dbReference>
<evidence type="ECO:0000256" key="4">
    <source>
        <dbReference type="ARBA" id="ARBA00017273"/>
    </source>
</evidence>
<evidence type="ECO:0000256" key="12">
    <source>
        <dbReference type="ARBA" id="ARBA00049244"/>
    </source>
</evidence>
<evidence type="ECO:0000256" key="8">
    <source>
        <dbReference type="ARBA" id="ARBA00022705"/>
    </source>
</evidence>
<name>A0A3R7NCN9_9RHOB</name>
<dbReference type="PANTHER" id="PTHR32294">
    <property type="entry name" value="DNA POLYMERASE III SUBUNIT ALPHA"/>
    <property type="match status" value="1"/>
</dbReference>
<dbReference type="GO" id="GO:0006260">
    <property type="term" value="P:DNA replication"/>
    <property type="evidence" value="ECO:0007669"/>
    <property type="project" value="UniProtKB-KW"/>
</dbReference>
<dbReference type="AlphaFoldDB" id="A0A3R7NCN9"/>
<dbReference type="EC" id="2.7.7.7" evidence="3 13"/>
<proteinExistence type="inferred from homology"/>
<dbReference type="InterPro" id="IPR023073">
    <property type="entry name" value="DnaE2"/>
</dbReference>
<evidence type="ECO:0000256" key="7">
    <source>
        <dbReference type="ARBA" id="ARBA00022695"/>
    </source>
</evidence>
<dbReference type="SMART" id="SM00481">
    <property type="entry name" value="POLIIIAc"/>
    <property type="match status" value="1"/>
</dbReference>
<organism evidence="15 16">
    <name type="scientific">Paracoccus methylarcula</name>
    <dbReference type="NCBI Taxonomy" id="72022"/>
    <lineage>
        <taxon>Bacteria</taxon>
        <taxon>Pseudomonadati</taxon>
        <taxon>Pseudomonadota</taxon>
        <taxon>Alphaproteobacteria</taxon>
        <taxon>Rhodobacterales</taxon>
        <taxon>Paracoccaceae</taxon>
        <taxon>Paracoccus</taxon>
    </lineage>
</organism>
<keyword evidence="5 13" id="KW-0963">Cytoplasm</keyword>
<dbReference type="Pfam" id="PF01336">
    <property type="entry name" value="tRNA_anti-codon"/>
    <property type="match status" value="1"/>
</dbReference>
<dbReference type="InterPro" id="IPR004805">
    <property type="entry name" value="DnaE2/DnaE/PolC"/>
</dbReference>
<dbReference type="EMBL" id="PXNQ02000004">
    <property type="protein sequence ID" value="RNF35036.1"/>
    <property type="molecule type" value="Genomic_DNA"/>
</dbReference>
<dbReference type="GO" id="GO:0008408">
    <property type="term" value="F:3'-5' exonuclease activity"/>
    <property type="evidence" value="ECO:0007669"/>
    <property type="project" value="InterPro"/>
</dbReference>
<dbReference type="SUPFAM" id="SSF89550">
    <property type="entry name" value="PHP domain-like"/>
    <property type="match status" value="1"/>
</dbReference>
<comment type="catalytic activity">
    <reaction evidence="12 13">
        <text>DNA(n) + a 2'-deoxyribonucleoside 5'-triphosphate = DNA(n+1) + diphosphate</text>
        <dbReference type="Rhea" id="RHEA:22508"/>
        <dbReference type="Rhea" id="RHEA-COMP:17339"/>
        <dbReference type="Rhea" id="RHEA-COMP:17340"/>
        <dbReference type="ChEBI" id="CHEBI:33019"/>
        <dbReference type="ChEBI" id="CHEBI:61560"/>
        <dbReference type="ChEBI" id="CHEBI:173112"/>
        <dbReference type="EC" id="2.7.7.7"/>
    </reaction>
</comment>
<dbReference type="CDD" id="cd04485">
    <property type="entry name" value="DnaE_OBF"/>
    <property type="match status" value="1"/>
</dbReference>
<evidence type="ECO:0000256" key="10">
    <source>
        <dbReference type="ARBA" id="ARBA00022932"/>
    </source>
</evidence>
<gene>
    <name evidence="13" type="primary">dnaE2</name>
    <name evidence="15" type="ORF">A7A09_008680</name>
</gene>
<feature type="domain" description="Polymerase/histidinol phosphatase N-terminal" evidence="14">
    <location>
        <begin position="8"/>
        <end position="75"/>
    </location>
</feature>
<dbReference type="Gene3D" id="3.20.20.140">
    <property type="entry name" value="Metal-dependent hydrolases"/>
    <property type="match status" value="1"/>
</dbReference>
<dbReference type="InterPro" id="IPR011708">
    <property type="entry name" value="DNA_pol3_alpha_NTPase_dom"/>
</dbReference>
<dbReference type="GO" id="GO:0003676">
    <property type="term" value="F:nucleic acid binding"/>
    <property type="evidence" value="ECO:0007669"/>
    <property type="project" value="InterPro"/>
</dbReference>
<dbReference type="Proteomes" id="UP000238137">
    <property type="component" value="Unassembled WGS sequence"/>
</dbReference>
<keyword evidence="8 13" id="KW-0235">DNA replication</keyword>
<comment type="function">
    <text evidence="13">DNA polymerase involved in damage-induced mutagenesis and translesion synthesis (TLS). It is not the major replicative DNA polymerase.</text>
</comment>
<dbReference type="Pfam" id="PF02811">
    <property type="entry name" value="PHP"/>
    <property type="match status" value="1"/>
</dbReference>
<evidence type="ECO:0000313" key="16">
    <source>
        <dbReference type="Proteomes" id="UP000238137"/>
    </source>
</evidence>
<evidence type="ECO:0000256" key="11">
    <source>
        <dbReference type="ARBA" id="ARBA00023204"/>
    </source>
</evidence>
<comment type="caution">
    <text evidence="15">The sequence shown here is derived from an EMBL/GenBank/DDBJ whole genome shotgun (WGS) entry which is preliminary data.</text>
</comment>
<comment type="similarity">
    <text evidence="2 13">Belongs to the DNA polymerase type-C family. DnaE2 subfamily.</text>
</comment>
<dbReference type="GO" id="GO:0006281">
    <property type="term" value="P:DNA repair"/>
    <property type="evidence" value="ECO:0007669"/>
    <property type="project" value="UniProtKB-UniRule"/>
</dbReference>
<dbReference type="NCBIfam" id="NF004225">
    <property type="entry name" value="PRK05672.1"/>
    <property type="match status" value="1"/>
</dbReference>
<dbReference type="Pfam" id="PF17657">
    <property type="entry name" value="DNA_pol3_finger"/>
    <property type="match status" value="1"/>
</dbReference>
<evidence type="ECO:0000256" key="3">
    <source>
        <dbReference type="ARBA" id="ARBA00012417"/>
    </source>
</evidence>
<keyword evidence="7 13" id="KW-0548">Nucleotidyltransferase</keyword>
<dbReference type="Pfam" id="PF07733">
    <property type="entry name" value="DNA_pol3_alpha"/>
    <property type="match status" value="1"/>
</dbReference>
<dbReference type="HAMAP" id="MF_01902">
    <property type="entry name" value="DNApol_error_prone"/>
    <property type="match status" value="1"/>
</dbReference>
<dbReference type="PANTHER" id="PTHR32294:SF4">
    <property type="entry name" value="ERROR-PRONE DNA POLYMERASE"/>
    <property type="match status" value="1"/>
</dbReference>
<dbReference type="GO" id="GO:0005737">
    <property type="term" value="C:cytoplasm"/>
    <property type="evidence" value="ECO:0007669"/>
    <property type="project" value="UniProtKB-SubCell"/>
</dbReference>
<evidence type="ECO:0000313" key="15">
    <source>
        <dbReference type="EMBL" id="RNF35036.1"/>
    </source>
</evidence>
<dbReference type="InterPro" id="IPR004013">
    <property type="entry name" value="PHP_dom"/>
</dbReference>
<dbReference type="InterPro" id="IPR040982">
    <property type="entry name" value="DNA_pol3_finger"/>
</dbReference>
<keyword evidence="16" id="KW-1185">Reference proteome</keyword>
<dbReference type="InterPro" id="IPR004365">
    <property type="entry name" value="NA-bd_OB_tRNA"/>
</dbReference>
<dbReference type="Gene3D" id="1.10.150.870">
    <property type="match status" value="1"/>
</dbReference>
<dbReference type="CDD" id="cd07434">
    <property type="entry name" value="PHP_PolIIIA_DnaE2"/>
    <property type="match status" value="1"/>
</dbReference>
<keyword evidence="6 13" id="KW-0808">Transferase</keyword>
<evidence type="ECO:0000256" key="6">
    <source>
        <dbReference type="ARBA" id="ARBA00022679"/>
    </source>
</evidence>
<keyword evidence="11 13" id="KW-0234">DNA repair</keyword>
<reference evidence="15" key="1">
    <citation type="submission" date="2018-05" db="EMBL/GenBank/DDBJ databases">
        <title>Reclassification of Methylarcula marina and Methylarcula terricola as Paracoccus methylarcula sp.nov., comb.nov. and Paracoccus terricola comb.nov.</title>
        <authorList>
            <person name="Shmareva M.N."/>
            <person name="Doronina N.V."/>
            <person name="Vasilenko O.V."/>
            <person name="Tarlachkov S.V."/>
            <person name="Trotsenko Y.A."/>
        </authorList>
    </citation>
    <scope>NUCLEOTIDE SEQUENCE [LARGE SCALE GENOMIC DNA]</scope>
    <source>
        <strain evidence="15">VKM B-2159</strain>
    </source>
</reference>
<evidence type="ECO:0000256" key="13">
    <source>
        <dbReference type="HAMAP-Rule" id="MF_01902"/>
    </source>
</evidence>